<gene>
    <name evidence="1" type="ORF">JTE90_020313</name>
</gene>
<name>A0AAV6VR13_9ARAC</name>
<evidence type="ECO:0000313" key="1">
    <source>
        <dbReference type="EMBL" id="KAG8197936.1"/>
    </source>
</evidence>
<dbReference type="Pfam" id="PF06246">
    <property type="entry name" value="Isy1"/>
    <property type="match status" value="1"/>
</dbReference>
<proteinExistence type="predicted"/>
<dbReference type="InterPro" id="IPR009360">
    <property type="entry name" value="Isy1"/>
</dbReference>
<dbReference type="EMBL" id="JAFNEN010000047">
    <property type="protein sequence ID" value="KAG8197936.1"/>
    <property type="molecule type" value="Genomic_DNA"/>
</dbReference>
<dbReference type="GO" id="GO:0000350">
    <property type="term" value="P:generation of catalytic spliceosome for second transesterification step"/>
    <property type="evidence" value="ECO:0007669"/>
    <property type="project" value="InterPro"/>
</dbReference>
<dbReference type="Proteomes" id="UP000827092">
    <property type="component" value="Unassembled WGS sequence"/>
</dbReference>
<protein>
    <submittedName>
        <fullName evidence="1">Uncharacterized protein</fullName>
    </submittedName>
</protein>
<keyword evidence="2" id="KW-1185">Reference proteome</keyword>
<comment type="caution">
    <text evidence="1">The sequence shown here is derived from an EMBL/GenBank/DDBJ whole genome shotgun (WGS) entry which is preliminary data.</text>
</comment>
<sequence length="313" mass="36226">MKTVKVAVNKKIQRKYKTHFSYIYGFYYQGKARSFDCFKEGLMARNSEKQYGRLNRLLLSKDKEEYEKKHPKRPNLHTLNTVEEIQKWLPGIKDDMNFYLMKSRVICYSDEHIEECKQKVVQLEKEYKAFVRKISQLTPGTLEAVPWTNRAYKRKHLDSGDQPSEKKEFKPILTPILDQEPKIQEKVSIPVSLPLMNEPLTFTCNSQNSSAPDISSNWKSETKEISLYKETADPQPLLSLMDQPITFKSNSKNINNSHHTKLLSPGDSLSHFSGYEYHNNENASSCNNENTSNCITKTEKSLVNYESSTDSDS</sequence>
<evidence type="ECO:0000313" key="2">
    <source>
        <dbReference type="Proteomes" id="UP000827092"/>
    </source>
</evidence>
<organism evidence="1 2">
    <name type="scientific">Oedothorax gibbosus</name>
    <dbReference type="NCBI Taxonomy" id="931172"/>
    <lineage>
        <taxon>Eukaryota</taxon>
        <taxon>Metazoa</taxon>
        <taxon>Ecdysozoa</taxon>
        <taxon>Arthropoda</taxon>
        <taxon>Chelicerata</taxon>
        <taxon>Arachnida</taxon>
        <taxon>Araneae</taxon>
        <taxon>Araneomorphae</taxon>
        <taxon>Entelegynae</taxon>
        <taxon>Araneoidea</taxon>
        <taxon>Linyphiidae</taxon>
        <taxon>Erigoninae</taxon>
        <taxon>Oedothorax</taxon>
    </lineage>
</organism>
<reference evidence="1 2" key="1">
    <citation type="journal article" date="2022" name="Nat. Ecol. Evol.">
        <title>A masculinizing supergene underlies an exaggerated male reproductive morph in a spider.</title>
        <authorList>
            <person name="Hendrickx F."/>
            <person name="De Corte Z."/>
            <person name="Sonet G."/>
            <person name="Van Belleghem S.M."/>
            <person name="Kostlbacher S."/>
            <person name="Vangestel C."/>
        </authorList>
    </citation>
    <scope>NUCLEOTIDE SEQUENCE [LARGE SCALE GENOMIC DNA]</scope>
    <source>
        <strain evidence="1">W744_W776</strain>
    </source>
</reference>
<accession>A0AAV6VR13</accession>
<dbReference type="AlphaFoldDB" id="A0AAV6VR13"/>